<evidence type="ECO:0000259" key="2">
    <source>
        <dbReference type="Pfam" id="PF02777"/>
    </source>
</evidence>
<comment type="function">
    <text evidence="1">Component of the mitochondrial ribosome (mitoribosome), a dedicated translation machinery responsible for the synthesis of mitochondrial genome-encoded proteins, including at least some of the essential transmembrane subunits of the mitochondrial respiratory chain. The mitoribosomes are attached to the mitochondrial inner membrane and translation products are cotranslationally integrated into the membrane.</text>
</comment>
<evidence type="ECO:0000256" key="1">
    <source>
        <dbReference type="ARBA" id="ARBA00037226"/>
    </source>
</evidence>
<evidence type="ECO:0000313" key="3">
    <source>
        <dbReference type="EMBL" id="QDS72818.1"/>
    </source>
</evidence>
<dbReference type="Gene3D" id="3.55.40.20">
    <property type="entry name" value="Iron/manganese superoxide dismutase, C-terminal domain"/>
    <property type="match status" value="1"/>
</dbReference>
<dbReference type="GO" id="GO:0005737">
    <property type="term" value="C:cytoplasm"/>
    <property type="evidence" value="ECO:0007669"/>
    <property type="project" value="TreeGrafter"/>
</dbReference>
<evidence type="ECO:0000313" key="4">
    <source>
        <dbReference type="Proteomes" id="UP000316270"/>
    </source>
</evidence>
<feature type="domain" description="Manganese/iron superoxide dismutase C-terminal" evidence="2">
    <location>
        <begin position="141"/>
        <end position="193"/>
    </location>
</feature>
<dbReference type="GO" id="GO:0046872">
    <property type="term" value="F:metal ion binding"/>
    <property type="evidence" value="ECO:0007669"/>
    <property type="project" value="InterPro"/>
</dbReference>
<reference evidence="3 4" key="1">
    <citation type="submission" date="2019-07" db="EMBL/GenBank/DDBJ databases">
        <title>Finished genome of Venturia effusa.</title>
        <authorList>
            <person name="Young C.A."/>
            <person name="Cox M.P."/>
            <person name="Ganley A.R.D."/>
            <person name="David W.J."/>
        </authorList>
    </citation>
    <scope>NUCLEOTIDE SEQUENCE [LARGE SCALE GENOMIC DNA]</scope>
    <source>
        <strain evidence="4">albino</strain>
    </source>
</reference>
<dbReference type="Proteomes" id="UP000316270">
    <property type="component" value="Chromosome 8"/>
</dbReference>
<dbReference type="PANTHER" id="PTHR43595">
    <property type="entry name" value="37S RIBOSOMAL PROTEIN S26, MITOCHONDRIAL"/>
    <property type="match status" value="1"/>
</dbReference>
<sequence length="221" mass="24198">MALNNHLFFNGISKVGPTEIPTSLEARLKEDFGSIEIMRDEMLAMAHAMFGPGFVWLVRTDQIGDTAQQFGTRKFRLLCTYLAGSPLAGAHNRAQPIDMNTQNVEAAKAAGGLQGLSSEEYTRQTTVQNNVGAVGAHAAESRNKKTSFGGVHITPVLCVNTWQHAWLPDHGVDGKYSFLQKWWDMINWNEVENLAGTNVPEQNSFGHSLGGNSPSGSFYQT</sequence>
<name>A0A517LB08_9PEZI</name>
<organism evidence="3 4">
    <name type="scientific">Venturia effusa</name>
    <dbReference type="NCBI Taxonomy" id="50376"/>
    <lineage>
        <taxon>Eukaryota</taxon>
        <taxon>Fungi</taxon>
        <taxon>Dikarya</taxon>
        <taxon>Ascomycota</taxon>
        <taxon>Pezizomycotina</taxon>
        <taxon>Dothideomycetes</taxon>
        <taxon>Pleosporomycetidae</taxon>
        <taxon>Venturiales</taxon>
        <taxon>Venturiaceae</taxon>
        <taxon>Venturia</taxon>
    </lineage>
</organism>
<dbReference type="Pfam" id="PF02777">
    <property type="entry name" value="Sod_Fe_C"/>
    <property type="match status" value="2"/>
</dbReference>
<feature type="domain" description="Manganese/iron superoxide dismutase C-terminal" evidence="2">
    <location>
        <begin position="23"/>
        <end position="62"/>
    </location>
</feature>
<accession>A0A517LB08</accession>
<dbReference type="InterPro" id="IPR036314">
    <property type="entry name" value="SOD_C_sf"/>
</dbReference>
<dbReference type="STRING" id="50376.A0A517LB08"/>
<proteinExistence type="predicted"/>
<dbReference type="AlphaFoldDB" id="A0A517LB08"/>
<dbReference type="InterPro" id="IPR019832">
    <property type="entry name" value="Mn/Fe_SOD_C"/>
</dbReference>
<gene>
    <name evidence="3" type="ORF">FKW77_006756</name>
</gene>
<dbReference type="GO" id="GO:0004784">
    <property type="term" value="F:superoxide dismutase activity"/>
    <property type="evidence" value="ECO:0007669"/>
    <property type="project" value="InterPro"/>
</dbReference>
<protein>
    <recommendedName>
        <fullName evidence="2">Manganese/iron superoxide dismutase C-terminal domain-containing protein</fullName>
    </recommendedName>
</protein>
<dbReference type="OrthoDB" id="275227at2759"/>
<dbReference type="SUPFAM" id="SSF54719">
    <property type="entry name" value="Fe,Mn superoxide dismutase (SOD), C-terminal domain"/>
    <property type="match status" value="1"/>
</dbReference>
<dbReference type="PANTHER" id="PTHR43595:SF2">
    <property type="entry name" value="SMALL RIBOSOMAL SUBUNIT PROTEIN MS42"/>
    <property type="match status" value="1"/>
</dbReference>
<dbReference type="EMBL" id="CP042192">
    <property type="protein sequence ID" value="QDS72818.1"/>
    <property type="molecule type" value="Genomic_DNA"/>
</dbReference>
<keyword evidence="4" id="KW-1185">Reference proteome</keyword>